<dbReference type="STRING" id="393003.SAMN05660461_0576"/>
<dbReference type="AlphaFoldDB" id="A0A1T5N704"/>
<sequence>MKKYKLYLPVLVLTFASCNKEFLDLNPVSTIAPGQFFKTAGDAVTAVNGCYASLAQSSQYGATFEILMEARADNFTDQDPSSNAGQNYQINRYSDNPGNTNFYNAWVGVYNGIFRCNTLLAAIDGISMDETLKNRIKGEARFIRALDYFNLVRLWGAVPLLTTTTDPVNAVNLKRDDVVSIYKQVEEDLTFAAANLPATYAATESGRVTSGAAKGLLGKVYLYQKKYAAAQTVLQDVINSNVFTLLPKVADVFSTTNKYNAEILFAVRYAKGVAGQDHGFWYANSQTITVDTTLLKAYDDADLRKPLSESVKPSGNANMMPRKFVDEPINGNAGNDFPVLRFADVLLMQAEILNEQGYSAAGNAFTYLNMIRTRAGLPQLTAANLPDQASFRNEIYRQRRLELSFECDRWFDLLRTNRAVSEILANKKVSLPAFRLIYPIPQQELDIMNNKATFPQNPGYD</sequence>
<comment type="subcellular location">
    <subcellularLocation>
        <location evidence="1">Cell outer membrane</location>
    </subcellularLocation>
</comment>
<keyword evidence="9" id="KW-1185">Reference proteome</keyword>
<dbReference type="InterPro" id="IPR033985">
    <property type="entry name" value="SusD-like_N"/>
</dbReference>
<evidence type="ECO:0000313" key="8">
    <source>
        <dbReference type="EMBL" id="SKC95979.1"/>
    </source>
</evidence>
<dbReference type="Proteomes" id="UP000190166">
    <property type="component" value="Unassembled WGS sequence"/>
</dbReference>
<dbReference type="InterPro" id="IPR011990">
    <property type="entry name" value="TPR-like_helical_dom_sf"/>
</dbReference>
<keyword evidence="3" id="KW-0732">Signal</keyword>
<name>A0A1T5N704_9BACT</name>
<dbReference type="InterPro" id="IPR012944">
    <property type="entry name" value="SusD_RagB_dom"/>
</dbReference>
<gene>
    <name evidence="8" type="ORF">SAMN05660461_0576</name>
</gene>
<dbReference type="Gene3D" id="1.25.40.390">
    <property type="match status" value="1"/>
</dbReference>
<dbReference type="PROSITE" id="PS51257">
    <property type="entry name" value="PROKAR_LIPOPROTEIN"/>
    <property type="match status" value="1"/>
</dbReference>
<accession>A0A1T5N704</accession>
<dbReference type="RefSeq" id="WP_079467903.1">
    <property type="nucleotide sequence ID" value="NZ_FUZZ01000001.1"/>
</dbReference>
<evidence type="ECO:0000256" key="4">
    <source>
        <dbReference type="ARBA" id="ARBA00023136"/>
    </source>
</evidence>
<evidence type="ECO:0000256" key="1">
    <source>
        <dbReference type="ARBA" id="ARBA00004442"/>
    </source>
</evidence>
<organism evidence="8 9">
    <name type="scientific">Chitinophaga ginsengisegetis</name>
    <dbReference type="NCBI Taxonomy" id="393003"/>
    <lineage>
        <taxon>Bacteria</taxon>
        <taxon>Pseudomonadati</taxon>
        <taxon>Bacteroidota</taxon>
        <taxon>Chitinophagia</taxon>
        <taxon>Chitinophagales</taxon>
        <taxon>Chitinophagaceae</taxon>
        <taxon>Chitinophaga</taxon>
    </lineage>
</organism>
<dbReference type="GO" id="GO:0009279">
    <property type="term" value="C:cell outer membrane"/>
    <property type="evidence" value="ECO:0007669"/>
    <property type="project" value="UniProtKB-SubCell"/>
</dbReference>
<protein>
    <submittedName>
        <fullName evidence="8">Starch-binding associating with outer membrane</fullName>
    </submittedName>
</protein>
<feature type="domain" description="RagB/SusD" evidence="6">
    <location>
        <begin position="318"/>
        <end position="460"/>
    </location>
</feature>
<keyword evidence="4" id="KW-0472">Membrane</keyword>
<dbReference type="EMBL" id="FUZZ01000001">
    <property type="protein sequence ID" value="SKC95979.1"/>
    <property type="molecule type" value="Genomic_DNA"/>
</dbReference>
<keyword evidence="5" id="KW-0998">Cell outer membrane</keyword>
<evidence type="ECO:0000256" key="2">
    <source>
        <dbReference type="ARBA" id="ARBA00006275"/>
    </source>
</evidence>
<comment type="similarity">
    <text evidence="2">Belongs to the SusD family.</text>
</comment>
<feature type="domain" description="SusD-like N-terminal" evidence="7">
    <location>
        <begin position="22"/>
        <end position="222"/>
    </location>
</feature>
<dbReference type="SUPFAM" id="SSF48452">
    <property type="entry name" value="TPR-like"/>
    <property type="match status" value="1"/>
</dbReference>
<proteinExistence type="inferred from homology"/>
<dbReference type="Pfam" id="PF14322">
    <property type="entry name" value="SusD-like_3"/>
    <property type="match status" value="1"/>
</dbReference>
<evidence type="ECO:0000259" key="7">
    <source>
        <dbReference type="Pfam" id="PF14322"/>
    </source>
</evidence>
<evidence type="ECO:0000256" key="3">
    <source>
        <dbReference type="ARBA" id="ARBA00022729"/>
    </source>
</evidence>
<dbReference type="CDD" id="cd08977">
    <property type="entry name" value="SusD"/>
    <property type="match status" value="1"/>
</dbReference>
<evidence type="ECO:0000313" key="9">
    <source>
        <dbReference type="Proteomes" id="UP000190166"/>
    </source>
</evidence>
<reference evidence="9" key="1">
    <citation type="submission" date="2017-02" db="EMBL/GenBank/DDBJ databases">
        <authorList>
            <person name="Varghese N."/>
            <person name="Submissions S."/>
        </authorList>
    </citation>
    <scope>NUCLEOTIDE SEQUENCE [LARGE SCALE GENOMIC DNA]</scope>
    <source>
        <strain evidence="9">DSM 18108</strain>
    </source>
</reference>
<evidence type="ECO:0000259" key="6">
    <source>
        <dbReference type="Pfam" id="PF07980"/>
    </source>
</evidence>
<evidence type="ECO:0000256" key="5">
    <source>
        <dbReference type="ARBA" id="ARBA00023237"/>
    </source>
</evidence>
<dbReference type="Pfam" id="PF07980">
    <property type="entry name" value="SusD_RagB"/>
    <property type="match status" value="1"/>
</dbReference>